<dbReference type="RefSeq" id="WP_094861507.1">
    <property type="nucleotide sequence ID" value="NZ_NKYE01000002.1"/>
</dbReference>
<dbReference type="GO" id="GO:0017000">
    <property type="term" value="P:antibiotic biosynthetic process"/>
    <property type="evidence" value="ECO:0007669"/>
    <property type="project" value="UniProtKB-ARBA"/>
</dbReference>
<evidence type="ECO:0000256" key="2">
    <source>
        <dbReference type="ARBA" id="ARBA00022679"/>
    </source>
</evidence>
<dbReference type="SUPFAM" id="SSF53756">
    <property type="entry name" value="UDP-Glycosyltransferase/glycogen phosphorylase"/>
    <property type="match status" value="1"/>
</dbReference>
<dbReference type="GO" id="GO:0016758">
    <property type="term" value="F:hexosyltransferase activity"/>
    <property type="evidence" value="ECO:0007669"/>
    <property type="project" value="InterPro"/>
</dbReference>
<evidence type="ECO:0000313" key="4">
    <source>
        <dbReference type="EMBL" id="OZM74608.1"/>
    </source>
</evidence>
<dbReference type="Pfam" id="PF06722">
    <property type="entry name" value="EryCIII-like_C"/>
    <property type="match status" value="1"/>
</dbReference>
<protein>
    <submittedName>
        <fullName evidence="4">OleI family self-immunity macrolide glycosyltransferase</fullName>
    </submittedName>
</protein>
<dbReference type="PANTHER" id="PTHR48050:SF13">
    <property type="entry name" value="STEROL 3-BETA-GLUCOSYLTRANSFERASE UGT80A2"/>
    <property type="match status" value="1"/>
</dbReference>
<dbReference type="InterPro" id="IPR010610">
    <property type="entry name" value="EryCIII-like_C"/>
</dbReference>
<dbReference type="CDD" id="cd03784">
    <property type="entry name" value="GT1_Gtf-like"/>
    <property type="match status" value="1"/>
</dbReference>
<comment type="caution">
    <text evidence="4">The sequence shown here is derived from an EMBL/GenBank/DDBJ whole genome shotgun (WGS) entry which is preliminary data.</text>
</comment>
<dbReference type="AlphaFoldDB" id="A0A263D9C3"/>
<dbReference type="GO" id="GO:0008194">
    <property type="term" value="F:UDP-glycosyltransferase activity"/>
    <property type="evidence" value="ECO:0007669"/>
    <property type="project" value="InterPro"/>
</dbReference>
<dbReference type="PANTHER" id="PTHR48050">
    <property type="entry name" value="STEROL 3-BETA-GLUCOSYLTRANSFERASE"/>
    <property type="match status" value="1"/>
</dbReference>
<evidence type="ECO:0000313" key="5">
    <source>
        <dbReference type="Proteomes" id="UP000242444"/>
    </source>
</evidence>
<organism evidence="4 5">
    <name type="scientific">Amycolatopsis antarctica</name>
    <dbReference type="NCBI Taxonomy" id="1854586"/>
    <lineage>
        <taxon>Bacteria</taxon>
        <taxon>Bacillati</taxon>
        <taxon>Actinomycetota</taxon>
        <taxon>Actinomycetes</taxon>
        <taxon>Pseudonocardiales</taxon>
        <taxon>Pseudonocardiaceae</taxon>
        <taxon>Amycolatopsis</taxon>
    </lineage>
</organism>
<dbReference type="InParanoid" id="A0A263D9C3"/>
<evidence type="ECO:0000256" key="1">
    <source>
        <dbReference type="ARBA" id="ARBA00009995"/>
    </source>
</evidence>
<dbReference type="Gene3D" id="3.40.50.2000">
    <property type="entry name" value="Glycogen Phosphorylase B"/>
    <property type="match status" value="2"/>
</dbReference>
<dbReference type="OrthoDB" id="6620093at2"/>
<dbReference type="InterPro" id="IPR002213">
    <property type="entry name" value="UDP_glucos_trans"/>
</dbReference>
<dbReference type="FunFam" id="3.40.50.2000:FF:000072">
    <property type="entry name" value="Glycosyl transferase"/>
    <property type="match status" value="1"/>
</dbReference>
<evidence type="ECO:0000259" key="3">
    <source>
        <dbReference type="Pfam" id="PF06722"/>
    </source>
</evidence>
<dbReference type="PROSITE" id="PS00375">
    <property type="entry name" value="UDPGT"/>
    <property type="match status" value="1"/>
</dbReference>
<accession>A0A263D9C3</accession>
<proteinExistence type="inferred from homology"/>
<dbReference type="InterPro" id="IPR035595">
    <property type="entry name" value="UDP_glycos_trans_CS"/>
</dbReference>
<comment type="similarity">
    <text evidence="1">Belongs to the UDP-glycosyltransferase family.</text>
</comment>
<dbReference type="Proteomes" id="UP000242444">
    <property type="component" value="Unassembled WGS sequence"/>
</dbReference>
<dbReference type="NCBIfam" id="TIGR01426">
    <property type="entry name" value="MGT"/>
    <property type="match status" value="1"/>
</dbReference>
<sequence>MAENSRRVRDGESAHVAFMAAPAHGHVNPSLALVRELVGRGHRVTFAINADFAPLVASAGARPVLYESTFPGIDAPDDVWPTDPVAGMRLFFDEFVATLPQIEAAYEDDRPDVVVYDIGGFPAPVLAARWGVRAIQLSPTHVAYEGYDAADSPLAVEESAELAAFEREFEDFVAAQDVGLTAMDVRARPWRCLVALTRSFQLHGDRVGDNYTFVGPGIAAREGDGAWAPAGGRPVLLVSLGSAYNNQPGFYRLAAEAFGGLDWQVVMSIGRFFDPAELGVLPSNVEVHEWVPQRAVLEHASAFVTHAGMGSTMEGLYYGVPLIAVPQAVDQPLNAARIADLGLGVHLPKEEVSVPALREALCTVTADPAIGDRLDAMRREIAAAGGPPAAADIVESCLS</sequence>
<keyword evidence="2 4" id="KW-0808">Transferase</keyword>
<name>A0A263D9C3_9PSEU</name>
<reference evidence="4 5" key="1">
    <citation type="submission" date="2017-07" db="EMBL/GenBank/DDBJ databases">
        <title>Amycolatopsis antarcticus sp. nov., isolated from the surface of an Antarcticus brown macroalga.</title>
        <authorList>
            <person name="Wang J."/>
            <person name="Leiva S."/>
            <person name="Huang J."/>
            <person name="Huang Y."/>
        </authorList>
    </citation>
    <scope>NUCLEOTIDE SEQUENCE [LARGE SCALE GENOMIC DNA]</scope>
    <source>
        <strain evidence="4 5">AU-G6</strain>
    </source>
</reference>
<feature type="domain" description="Erythromycin biosynthesis protein CIII-like C-terminal" evidence="3">
    <location>
        <begin position="258"/>
        <end position="395"/>
    </location>
</feature>
<dbReference type="EMBL" id="NKYE01000002">
    <property type="protein sequence ID" value="OZM74608.1"/>
    <property type="molecule type" value="Genomic_DNA"/>
</dbReference>
<keyword evidence="5" id="KW-1185">Reference proteome</keyword>
<dbReference type="InterPro" id="IPR050426">
    <property type="entry name" value="Glycosyltransferase_28"/>
</dbReference>
<dbReference type="InterPro" id="IPR006326">
    <property type="entry name" value="UDPGT_MGT-like"/>
</dbReference>
<gene>
    <name evidence="4" type="ORF">CFN78_05755</name>
</gene>